<dbReference type="Proteomes" id="UP000237438">
    <property type="component" value="Unassembled WGS sequence"/>
</dbReference>
<proteinExistence type="predicted"/>
<dbReference type="InterPro" id="IPR036397">
    <property type="entry name" value="RNaseH_sf"/>
</dbReference>
<name>A0A2S4PJ89_9PEZI</name>
<reference evidence="1 2" key="1">
    <citation type="submission" date="2017-10" db="EMBL/GenBank/DDBJ databases">
        <title>Development of genomic resources for the powdery mildew, Erysiphe pulchra.</title>
        <authorList>
            <person name="Wadl P.A."/>
            <person name="Mack B.M."/>
            <person name="Moore G."/>
            <person name="Beltz S.B."/>
        </authorList>
    </citation>
    <scope>NUCLEOTIDE SEQUENCE [LARGE SCALE GENOMIC DNA]</scope>
    <source>
        <strain evidence="1">Cflorida</strain>
    </source>
</reference>
<evidence type="ECO:0000313" key="1">
    <source>
        <dbReference type="EMBL" id="POS82110.1"/>
    </source>
</evidence>
<dbReference type="Gene3D" id="3.30.420.10">
    <property type="entry name" value="Ribonuclease H-like superfamily/Ribonuclease H"/>
    <property type="match status" value="1"/>
</dbReference>
<organism evidence="1 2">
    <name type="scientific">Erysiphe pulchra</name>
    <dbReference type="NCBI Taxonomy" id="225359"/>
    <lineage>
        <taxon>Eukaryota</taxon>
        <taxon>Fungi</taxon>
        <taxon>Dikarya</taxon>
        <taxon>Ascomycota</taxon>
        <taxon>Pezizomycotina</taxon>
        <taxon>Leotiomycetes</taxon>
        <taxon>Erysiphales</taxon>
        <taxon>Erysiphaceae</taxon>
        <taxon>Erysiphe</taxon>
    </lineage>
</organism>
<dbReference type="GO" id="GO:0003676">
    <property type="term" value="F:nucleic acid binding"/>
    <property type="evidence" value="ECO:0007669"/>
    <property type="project" value="InterPro"/>
</dbReference>
<dbReference type="OrthoDB" id="4504904at2759"/>
<dbReference type="AlphaFoldDB" id="A0A2S4PJ89"/>
<dbReference type="EMBL" id="PEDP01004213">
    <property type="protein sequence ID" value="POS82110.1"/>
    <property type="molecule type" value="Genomic_DNA"/>
</dbReference>
<sequence length="235" mass="26161">KWEQEIQTIINRQARTMTGMFRSAPVGVVSGSEGGRSPTGYAYPKQQTTSVRVKIAFDAAKHSYTRYITSNTSSLGQRLANLLVQGMEFDSSFGIEDTAKIIDKPFPGTISIIPDATEAKNFAAEYHTAHGELSFWTDGSKLENQRTGAAVAWKMSEKKWQIQKRHLDRNKGVFDAELYGIDQTLSIELKAGLPRARQSSRATIQRRSQIKKVHVWLDSRAAIARIQHLAPGPGQ</sequence>
<evidence type="ECO:0000313" key="2">
    <source>
        <dbReference type="Proteomes" id="UP000237438"/>
    </source>
</evidence>
<protein>
    <submittedName>
        <fullName evidence="1">Uncharacterized protein</fullName>
    </submittedName>
</protein>
<comment type="caution">
    <text evidence="1">The sequence shown here is derived from an EMBL/GenBank/DDBJ whole genome shotgun (WGS) entry which is preliminary data.</text>
</comment>
<feature type="non-terminal residue" evidence="1">
    <location>
        <position position="1"/>
    </location>
</feature>
<accession>A0A2S4PJ89</accession>
<keyword evidence="2" id="KW-1185">Reference proteome</keyword>
<gene>
    <name evidence="1" type="ORF">EPUL_005018</name>
</gene>